<dbReference type="InterPro" id="IPR000504">
    <property type="entry name" value="RRM_dom"/>
</dbReference>
<comment type="subcellular location">
    <subcellularLocation>
        <location evidence="1">Nucleus</location>
    </subcellularLocation>
</comment>
<evidence type="ECO:0000256" key="5">
    <source>
        <dbReference type="ARBA" id="ARBA00022737"/>
    </source>
</evidence>
<dbReference type="Pfam" id="PF00076">
    <property type="entry name" value="RRM_1"/>
    <property type="match status" value="2"/>
</dbReference>
<dbReference type="Proteomes" id="UP000050790">
    <property type="component" value="Unassembled WGS sequence"/>
</dbReference>
<evidence type="ECO:0000256" key="9">
    <source>
        <dbReference type="PROSITE-ProRule" id="PRU00176"/>
    </source>
</evidence>
<dbReference type="InterPro" id="IPR050502">
    <property type="entry name" value="Euk_RNA-bind_prot"/>
</dbReference>
<protein>
    <recommendedName>
        <fullName evidence="3">Multiple RNA-binding domain-containing protein 1</fullName>
    </recommendedName>
</protein>
<dbReference type="InterPro" id="IPR012677">
    <property type="entry name" value="Nucleotide-bd_a/b_plait_sf"/>
</dbReference>
<dbReference type="SMART" id="SM00360">
    <property type="entry name" value="RRM"/>
    <property type="match status" value="4"/>
</dbReference>
<sequence>MIRKRVAYIAKIKGFSREVKIKDVKRFFKPMRIKDFRVLKNGIGLVFFRNHQDLNEALKKKGDIGGRAVKIEEHIQEENETSYVQEPDLPKWLVKTNDEIVSAILETGRLFVRNLSYACTEQDLEKLFSVHGSLSDIHLAFDHWSQVSKGFAFITFLFPSDAVKAYKSLDKTKFMDRLIHILPGQENTEPKDSFKKPLNNFSRNENFADTPKMLLSSFQNDRFQELKKDSSVGHNWNALFIRPDAVATYLAAKFGLTMEQVLDPSGNKSVAVRLAHGETQLVAEMKEFLKTHGVRLEAFEKHNDETEVKETEDNSVVVHETSGQRNRLESKSRSTIRQLSGTAFLIKNLPAGTTEFEVRDLLKRYTKSSVTVDANTPSICSGLKRVLVPPLGITAIVEYAHSQQARLMYKALAYEPFRDSVLFLQWLPDGALKSSTPDDNEYEEIKSEEASTHKPKRTKHEKSSVDKVEKIEQSDDEFELITSVPTGKRKFRDDHDDEDTVAVMDHSSHHDNENISYQISKSQRVKKHLNKKQKIEQIANNKSSELELIDKFMEHKSKKVKFTNDVNVECVNQLHSNNENRINKCDTTTNINEQQKEEINIKKSIPSKQLKKNKILIVRNIPFQATQKELIELFQPIGGLVNVRLPKKPTSGHRGFAFVEFDTMDKAKVSRSEVVVVKFSGYHELILVQYTLETKKQWTVVSS</sequence>
<keyword evidence="6 9" id="KW-0694">RNA-binding</keyword>
<dbReference type="PANTHER" id="PTHR48025:SF1">
    <property type="entry name" value="RRM DOMAIN-CONTAINING PROTEIN"/>
    <property type="match status" value="1"/>
</dbReference>
<dbReference type="PANTHER" id="PTHR48025">
    <property type="entry name" value="OS02G0815200 PROTEIN"/>
    <property type="match status" value="1"/>
</dbReference>
<dbReference type="GO" id="GO:0005634">
    <property type="term" value="C:nucleus"/>
    <property type="evidence" value="ECO:0007669"/>
    <property type="project" value="UniProtKB-SubCell"/>
</dbReference>
<evidence type="ECO:0000256" key="4">
    <source>
        <dbReference type="ARBA" id="ARBA00022552"/>
    </source>
</evidence>
<evidence type="ECO:0000259" key="11">
    <source>
        <dbReference type="PROSITE" id="PS50102"/>
    </source>
</evidence>
<keyword evidence="4" id="KW-0698">rRNA processing</keyword>
<feature type="domain" description="RRM" evidence="11">
    <location>
        <begin position="108"/>
        <end position="186"/>
    </location>
</feature>
<evidence type="ECO:0000256" key="7">
    <source>
        <dbReference type="ARBA" id="ARBA00023242"/>
    </source>
</evidence>
<organism evidence="12 13">
    <name type="scientific">Schistosoma margrebowiei</name>
    <dbReference type="NCBI Taxonomy" id="48269"/>
    <lineage>
        <taxon>Eukaryota</taxon>
        <taxon>Metazoa</taxon>
        <taxon>Spiralia</taxon>
        <taxon>Lophotrochozoa</taxon>
        <taxon>Platyhelminthes</taxon>
        <taxon>Trematoda</taxon>
        <taxon>Digenea</taxon>
        <taxon>Strigeidida</taxon>
        <taxon>Schistosomatoidea</taxon>
        <taxon>Schistosomatidae</taxon>
        <taxon>Schistosoma</taxon>
    </lineage>
</organism>
<dbReference type="WBParaSite" id="SMRG1_28320.2">
    <property type="protein sequence ID" value="SMRG1_28320.2"/>
    <property type="gene ID" value="SMRG1_28320"/>
</dbReference>
<evidence type="ECO:0000256" key="10">
    <source>
        <dbReference type="SAM" id="MobiDB-lite"/>
    </source>
</evidence>
<feature type="domain" description="RRM" evidence="11">
    <location>
        <begin position="614"/>
        <end position="693"/>
    </location>
</feature>
<dbReference type="Gene3D" id="3.30.70.330">
    <property type="match status" value="4"/>
</dbReference>
<evidence type="ECO:0000256" key="2">
    <source>
        <dbReference type="ARBA" id="ARBA00008033"/>
    </source>
</evidence>
<evidence type="ECO:0000256" key="6">
    <source>
        <dbReference type="ARBA" id="ARBA00022884"/>
    </source>
</evidence>
<dbReference type="CDD" id="cd12568">
    <property type="entry name" value="RRM3_MRD1"/>
    <property type="match status" value="1"/>
</dbReference>
<keyword evidence="8" id="KW-0687">Ribonucleoprotein</keyword>
<dbReference type="AlphaFoldDB" id="A0AA84ZEV3"/>
<keyword evidence="5" id="KW-0677">Repeat</keyword>
<feature type="region of interest" description="Disordered" evidence="10">
    <location>
        <begin position="435"/>
        <end position="469"/>
    </location>
</feature>
<feature type="domain" description="RRM" evidence="11">
    <location>
        <begin position="5"/>
        <end position="76"/>
    </location>
</feature>
<dbReference type="SUPFAM" id="SSF54928">
    <property type="entry name" value="RNA-binding domain, RBD"/>
    <property type="match status" value="3"/>
</dbReference>
<dbReference type="PROSITE" id="PS50102">
    <property type="entry name" value="RRM"/>
    <property type="match status" value="3"/>
</dbReference>
<dbReference type="GO" id="GO:0006364">
    <property type="term" value="P:rRNA processing"/>
    <property type="evidence" value="ECO:0007669"/>
    <property type="project" value="UniProtKB-KW"/>
</dbReference>
<proteinExistence type="inferred from homology"/>
<evidence type="ECO:0000313" key="13">
    <source>
        <dbReference type="WBParaSite" id="SMRG1_28320.2"/>
    </source>
</evidence>
<name>A0AA84ZEV3_9TREM</name>
<evidence type="ECO:0000256" key="1">
    <source>
        <dbReference type="ARBA" id="ARBA00004123"/>
    </source>
</evidence>
<dbReference type="GO" id="GO:0003729">
    <property type="term" value="F:mRNA binding"/>
    <property type="evidence" value="ECO:0007669"/>
    <property type="project" value="TreeGrafter"/>
</dbReference>
<dbReference type="InterPro" id="IPR034482">
    <property type="entry name" value="Mrd1_RRM3"/>
</dbReference>
<evidence type="ECO:0000256" key="3">
    <source>
        <dbReference type="ARBA" id="ARBA00013428"/>
    </source>
</evidence>
<reference evidence="13" key="1">
    <citation type="submission" date="2023-11" db="UniProtKB">
        <authorList>
            <consortium name="WormBaseParasite"/>
        </authorList>
    </citation>
    <scope>IDENTIFICATION</scope>
</reference>
<dbReference type="InterPro" id="IPR035979">
    <property type="entry name" value="RBD_domain_sf"/>
</dbReference>
<accession>A0AA84ZEV3</accession>
<evidence type="ECO:0000256" key="8">
    <source>
        <dbReference type="ARBA" id="ARBA00023274"/>
    </source>
</evidence>
<keyword evidence="7" id="KW-0539">Nucleus</keyword>
<evidence type="ECO:0000313" key="12">
    <source>
        <dbReference type="Proteomes" id="UP000050790"/>
    </source>
</evidence>
<dbReference type="GO" id="GO:1990904">
    <property type="term" value="C:ribonucleoprotein complex"/>
    <property type="evidence" value="ECO:0007669"/>
    <property type="project" value="UniProtKB-KW"/>
</dbReference>
<comment type="similarity">
    <text evidence="2">Belongs to the RRM MRD1 family.</text>
</comment>
<feature type="compositionally biased region" description="Basic and acidic residues" evidence="10">
    <location>
        <begin position="443"/>
        <end position="452"/>
    </location>
</feature>